<keyword evidence="1 2" id="KW-0378">Hydrolase</keyword>
<dbReference type="InterPro" id="IPR008928">
    <property type="entry name" value="6-hairpin_glycosidase_sf"/>
</dbReference>
<evidence type="ECO:0000313" key="2">
    <source>
        <dbReference type="EMBL" id="TNJ62421.1"/>
    </source>
</evidence>
<dbReference type="OrthoDB" id="9812931at2"/>
<comment type="caution">
    <text evidence="2">The sequence shown here is derived from an EMBL/GenBank/DDBJ whole genome shotgun (WGS) entry which is preliminary data.</text>
</comment>
<dbReference type="Gene3D" id="1.50.10.10">
    <property type="match status" value="1"/>
</dbReference>
<proteinExistence type="predicted"/>
<dbReference type="PANTHER" id="PTHR33886:SF8">
    <property type="entry name" value="UNSATURATED RHAMNOGALACTURONAN HYDROLASE (EUROFUNG)"/>
    <property type="match status" value="1"/>
</dbReference>
<dbReference type="EMBL" id="VDCQ01000059">
    <property type="protein sequence ID" value="TNJ62421.1"/>
    <property type="molecule type" value="Genomic_DNA"/>
</dbReference>
<dbReference type="Pfam" id="PF07470">
    <property type="entry name" value="Glyco_hydro_88"/>
    <property type="match status" value="1"/>
</dbReference>
<accession>A0A5C4T060</accession>
<organism evidence="2 3">
    <name type="scientific">Paenibacillus hemerocallicola</name>
    <dbReference type="NCBI Taxonomy" id="1172614"/>
    <lineage>
        <taxon>Bacteria</taxon>
        <taxon>Bacillati</taxon>
        <taxon>Bacillota</taxon>
        <taxon>Bacilli</taxon>
        <taxon>Bacillales</taxon>
        <taxon>Paenibacillaceae</taxon>
        <taxon>Paenibacillus</taxon>
    </lineage>
</organism>
<dbReference type="InterPro" id="IPR012341">
    <property type="entry name" value="6hp_glycosidase-like_sf"/>
</dbReference>
<dbReference type="InterPro" id="IPR052043">
    <property type="entry name" value="PolySaccharide_Degr_Enz"/>
</dbReference>
<dbReference type="RefSeq" id="WP_139606069.1">
    <property type="nucleotide sequence ID" value="NZ_VDCQ01000059.1"/>
</dbReference>
<evidence type="ECO:0000313" key="3">
    <source>
        <dbReference type="Proteomes" id="UP000307943"/>
    </source>
</evidence>
<dbReference type="Proteomes" id="UP000307943">
    <property type="component" value="Unassembled WGS sequence"/>
</dbReference>
<dbReference type="PANTHER" id="PTHR33886">
    <property type="entry name" value="UNSATURATED RHAMNOGALACTURONAN HYDROLASE (EUROFUNG)"/>
    <property type="match status" value="1"/>
</dbReference>
<sequence length="482" mass="53512">MTNKETIPNKKHIAVRTDAPALPVPAGHRIPYGWKTIAVDRSDSGRATRLEWEGLPYASSSDKAYFRITVASDVREEKKIEVRLARSGEAIGTFDIRYGYVTQIFEICFPTELLPAVAAEGLCLRMTEGEVPLWLFCESGQSGIPATLQPHILVAENGDKLGYFYEELKSTASIQPFGWLEGCVVDGLYQLEQAYPGQGWLETFLDHMKLYFPQGDTLVMEDHFGHISDGAFYLDESTLPIAIIAQVWPDHPILDKATRYWSTTTHAITAEGCYTMAYPMTVIARLRSDPELARQATRILIERMEQLAEADGLWQCYRPGSNADRYYNWARAYAWYMLGITRSLLNLRTFADELEGLDALEEEVRRVAIHALGLQHSDGLWFCFVHEPHTEIDTSGSAGMAAALALGARHGILPDAAMKAANRAYEGLQSYLTPDGLLGGVAQNNRGGEALQKSGYRVISQMAMGLMGQLAAEISRESKSGE</sequence>
<dbReference type="GO" id="GO:0005975">
    <property type="term" value="P:carbohydrate metabolic process"/>
    <property type="evidence" value="ECO:0007669"/>
    <property type="project" value="InterPro"/>
</dbReference>
<protein>
    <submittedName>
        <fullName evidence="2">Glucuronyl hydrolase</fullName>
    </submittedName>
</protein>
<dbReference type="GO" id="GO:0016787">
    <property type="term" value="F:hydrolase activity"/>
    <property type="evidence" value="ECO:0007669"/>
    <property type="project" value="UniProtKB-KW"/>
</dbReference>
<keyword evidence="3" id="KW-1185">Reference proteome</keyword>
<name>A0A5C4T060_9BACL</name>
<dbReference type="AlphaFoldDB" id="A0A5C4T060"/>
<reference evidence="2 3" key="1">
    <citation type="submission" date="2019-05" db="EMBL/GenBank/DDBJ databases">
        <title>We sequenced the genome of Paenibacillus hemerocallicola KCTC 33185 for further insight into its adaptation and study the phylogeny of Paenibacillus.</title>
        <authorList>
            <person name="Narsing Rao M.P."/>
        </authorList>
    </citation>
    <scope>NUCLEOTIDE SEQUENCE [LARGE SCALE GENOMIC DNA]</scope>
    <source>
        <strain evidence="2 3">KCTC 33185</strain>
    </source>
</reference>
<gene>
    <name evidence="2" type="ORF">FE784_30610</name>
</gene>
<dbReference type="SUPFAM" id="SSF48208">
    <property type="entry name" value="Six-hairpin glycosidases"/>
    <property type="match status" value="1"/>
</dbReference>
<evidence type="ECO:0000256" key="1">
    <source>
        <dbReference type="ARBA" id="ARBA00022801"/>
    </source>
</evidence>
<dbReference type="InterPro" id="IPR010905">
    <property type="entry name" value="Glyco_hydro_88"/>
</dbReference>